<dbReference type="AlphaFoldDB" id="A0A0N8PQS5"/>
<feature type="transmembrane region" description="Helical" evidence="1">
    <location>
        <begin position="22"/>
        <end position="42"/>
    </location>
</feature>
<protein>
    <submittedName>
        <fullName evidence="2">Uncharacterized protein</fullName>
    </submittedName>
</protein>
<proteinExistence type="predicted"/>
<organism evidence="2 3">
    <name type="scientific">Kouleothrix aurantiaca</name>
    <dbReference type="NCBI Taxonomy" id="186479"/>
    <lineage>
        <taxon>Bacteria</taxon>
        <taxon>Bacillati</taxon>
        <taxon>Chloroflexota</taxon>
        <taxon>Chloroflexia</taxon>
        <taxon>Chloroflexales</taxon>
        <taxon>Roseiflexineae</taxon>
        <taxon>Roseiflexaceae</taxon>
        <taxon>Kouleothrix</taxon>
    </lineage>
</organism>
<keyword evidence="1" id="KW-0812">Transmembrane</keyword>
<evidence type="ECO:0000313" key="2">
    <source>
        <dbReference type="EMBL" id="KPV47941.1"/>
    </source>
</evidence>
<name>A0A0N8PQS5_9CHLR</name>
<keyword evidence="1" id="KW-1133">Transmembrane helix</keyword>
<dbReference type="EMBL" id="LJCR01003088">
    <property type="protein sequence ID" value="KPV47941.1"/>
    <property type="molecule type" value="Genomic_DNA"/>
</dbReference>
<comment type="caution">
    <text evidence="2">The sequence shown here is derived from an EMBL/GenBank/DDBJ whole genome shotgun (WGS) entry which is preliminary data.</text>
</comment>
<evidence type="ECO:0000256" key="1">
    <source>
        <dbReference type="SAM" id="Phobius"/>
    </source>
</evidence>
<keyword evidence="1" id="KW-0472">Membrane</keyword>
<evidence type="ECO:0000313" key="3">
    <source>
        <dbReference type="Proteomes" id="UP000050509"/>
    </source>
</evidence>
<gene>
    <name evidence="2" type="ORF">SE17_40750</name>
</gene>
<dbReference type="Proteomes" id="UP000050509">
    <property type="component" value="Unassembled WGS sequence"/>
</dbReference>
<accession>A0A0N8PQS5</accession>
<sequence>MSAVEIESKAQLVRRAPAARRWWIVAAVLLLIAALLSAKLWFVYQRAQAVRADVRAIQSLAGTPITP</sequence>
<reference evidence="2 3" key="1">
    <citation type="submission" date="2015-09" db="EMBL/GenBank/DDBJ databases">
        <title>Draft genome sequence of Kouleothrix aurantiaca JCM 19913.</title>
        <authorList>
            <person name="Hemp J."/>
        </authorList>
    </citation>
    <scope>NUCLEOTIDE SEQUENCE [LARGE SCALE GENOMIC DNA]</scope>
    <source>
        <strain evidence="2 3">COM-B</strain>
    </source>
</reference>
<keyword evidence="3" id="KW-1185">Reference proteome</keyword>
<feature type="non-terminal residue" evidence="2">
    <location>
        <position position="67"/>
    </location>
</feature>